<feature type="compositionally biased region" description="Basic and acidic residues" evidence="1">
    <location>
        <begin position="1216"/>
        <end position="1228"/>
    </location>
</feature>
<dbReference type="Proteomes" id="UP001367676">
    <property type="component" value="Unassembled WGS sequence"/>
</dbReference>
<feature type="compositionally biased region" description="Basic and acidic residues" evidence="1">
    <location>
        <begin position="1113"/>
        <end position="1125"/>
    </location>
</feature>
<organism evidence="2 3">
    <name type="scientific">Parthenolecanium corni</name>
    <dbReference type="NCBI Taxonomy" id="536013"/>
    <lineage>
        <taxon>Eukaryota</taxon>
        <taxon>Metazoa</taxon>
        <taxon>Ecdysozoa</taxon>
        <taxon>Arthropoda</taxon>
        <taxon>Hexapoda</taxon>
        <taxon>Insecta</taxon>
        <taxon>Pterygota</taxon>
        <taxon>Neoptera</taxon>
        <taxon>Paraneoptera</taxon>
        <taxon>Hemiptera</taxon>
        <taxon>Sternorrhyncha</taxon>
        <taxon>Coccoidea</taxon>
        <taxon>Coccidae</taxon>
        <taxon>Parthenolecanium</taxon>
    </lineage>
</organism>
<accession>A0AAN9TAD9</accession>
<evidence type="ECO:0000256" key="1">
    <source>
        <dbReference type="SAM" id="MobiDB-lite"/>
    </source>
</evidence>
<protein>
    <submittedName>
        <fullName evidence="2">Uncharacterized protein</fullName>
    </submittedName>
</protein>
<dbReference type="EMBL" id="JBBCAQ010000035">
    <property type="protein sequence ID" value="KAK7578163.1"/>
    <property type="molecule type" value="Genomic_DNA"/>
</dbReference>
<feature type="compositionally biased region" description="Polar residues" evidence="1">
    <location>
        <begin position="959"/>
        <end position="968"/>
    </location>
</feature>
<feature type="compositionally biased region" description="Basic and acidic residues" evidence="1">
    <location>
        <begin position="487"/>
        <end position="500"/>
    </location>
</feature>
<feature type="compositionally biased region" description="Polar residues" evidence="1">
    <location>
        <begin position="703"/>
        <end position="713"/>
    </location>
</feature>
<evidence type="ECO:0000313" key="2">
    <source>
        <dbReference type="EMBL" id="KAK7578163.1"/>
    </source>
</evidence>
<name>A0AAN9TAD9_9HEMI</name>
<feature type="compositionally biased region" description="Polar residues" evidence="1">
    <location>
        <begin position="832"/>
        <end position="857"/>
    </location>
</feature>
<gene>
    <name evidence="2" type="ORF">V9T40_010368</name>
</gene>
<feature type="region of interest" description="Disordered" evidence="1">
    <location>
        <begin position="487"/>
        <end position="509"/>
    </location>
</feature>
<feature type="region of interest" description="Disordered" evidence="1">
    <location>
        <begin position="529"/>
        <end position="548"/>
    </location>
</feature>
<comment type="caution">
    <text evidence="2">The sequence shown here is derived from an EMBL/GenBank/DDBJ whole genome shotgun (WGS) entry which is preliminary data.</text>
</comment>
<feature type="compositionally biased region" description="Polar residues" evidence="1">
    <location>
        <begin position="767"/>
        <end position="782"/>
    </location>
</feature>
<feature type="compositionally biased region" description="Polar residues" evidence="1">
    <location>
        <begin position="1189"/>
        <end position="1198"/>
    </location>
</feature>
<evidence type="ECO:0000313" key="3">
    <source>
        <dbReference type="Proteomes" id="UP001367676"/>
    </source>
</evidence>
<feature type="compositionally biased region" description="Low complexity" evidence="1">
    <location>
        <begin position="1235"/>
        <end position="1247"/>
    </location>
</feature>
<feature type="compositionally biased region" description="Polar residues" evidence="1">
    <location>
        <begin position="599"/>
        <end position="611"/>
    </location>
</feature>
<keyword evidence="3" id="KW-1185">Reference proteome</keyword>
<sequence length="1324" mass="152433">MRLLPTSDQITDDLNDLKLRIAKMNARRNAQINLLRRKVMGGSLRSKYYPWSREYYRRLYNTYPHMYPINAYPWRSSSLDSLELDKYYDSHNVDDKTFTYDPVDPLYTKYKRIAKTNPPNSDLLSKLKDFVFEQERQMTTDLLRKITEDKKIRSTDRPNLYSRESKSLGRYDSYLKNDPPFLNPINKKDNFYKRYNAFIKKILKPLRKSSPVKYEPEPPKTPRIAKTASLSPAKTNYLSNSYVDDYYFYPSQLYSPYWNRYSSYPHYRRYLYDYLPKLQPASVPLDVESIIRKLNIEDENYKPLKKNYVPPKTYKYDPFESDSYLRSSLPTWKQYYYTQKLRSKPSNECFLDYYDPYYDFFPDRASADSTDDMLEDAPAELSDDPNQIVDEYRDAIYEDIIQNLREKQSKRNENTPLRADRKLFGYRANDRAEPHFSSVPYSNLYHSTYTPNVYRPAESYPQRFPTYGYYSSDTPKTIYSKANLEQRDTHDRVNDSKGSEIPDIAADIERSDFSQEDYYKTKLEDSKILPSDTQTRQNVVSPSMFHTKCTTPVDNSFNKYSTGNLSPTKTKAWNTDGKLSPRNTEDASQDKKLERYKSGNASNKTKSSPSYDENKQKYDTEPKRISETKANSFIDEYKADTCVGQYKGQYKSGGTSAGQYDIGLGQYKPNNSTSRNKGDTSPEYKPGISPTRFALSKLEDPQNEYQSFPTVEQQSDKFLPINSPTKPQSLAELRRSNNPFENELPSDKFTPITSPTKPQAELRRPSNFPSENEFTKTVNPVLSDNDKFQRKSSVTDKNRESLTNEALPESRFKRLPSSGSFGAGNREPSDLSKYSSDPAQRQNSPTAKKQARSSTSEAAGWQKDRHEPRQESSNPTPENIRRYSATRSRQLTPTERSTLSRRNSIVFDPNKSSTSQSASRKNSIKPLQRRNSIQPASEKRNILQKMNQETKYDGDEQPPGSNENSAESYSIEEQAEEVPYRSLTQFQKNLSKDDVFSGVDELAQKNMDSAKHNTYIGDDHRSVYQYDLNSDELNKALEKTSAPLPQTNYHDENPSSYEENSKDSYGRDAYNAKEQQFYPEYNYNEDTKYDSNIPRGSYSEQTNQADINSSLDDYQRSHTRAESSSKDYSGYDSKPAPSNVSDDKSSQDQPQSGLFDSYGNQEPPSLVSQSSNDSRSRRSFQQSDENADASLSTNNSPVRSYEPKEQEQSLNSINEELEKVDDKAKQNDSTKIQPTSTESTAAATASTKPKRSVDYGRSTISRELSRRPSRSALLSQSSDDRKLKNQSSAGELQKRMSKPKIGESKLRRTTSTFKVKPTAAAKKT</sequence>
<feature type="region of interest" description="Disordered" evidence="1">
    <location>
        <begin position="1035"/>
        <end position="1324"/>
    </location>
</feature>
<feature type="compositionally biased region" description="Polar residues" evidence="1">
    <location>
        <begin position="556"/>
        <end position="573"/>
    </location>
</feature>
<feature type="compositionally biased region" description="Polar residues" evidence="1">
    <location>
        <begin position="1098"/>
        <end position="1112"/>
    </location>
</feature>
<proteinExistence type="predicted"/>
<feature type="region of interest" description="Disordered" evidence="1">
    <location>
        <begin position="556"/>
        <end position="626"/>
    </location>
</feature>
<feature type="compositionally biased region" description="Low complexity" evidence="1">
    <location>
        <begin position="1165"/>
        <end position="1183"/>
    </location>
</feature>
<feature type="compositionally biased region" description="Basic and acidic residues" evidence="1">
    <location>
        <begin position="583"/>
        <end position="597"/>
    </location>
</feature>
<reference evidence="2 3" key="1">
    <citation type="submission" date="2024-03" db="EMBL/GenBank/DDBJ databases">
        <title>Adaptation during the transition from Ophiocordyceps entomopathogen to insect associate is accompanied by gene loss and intensified selection.</title>
        <authorList>
            <person name="Ward C.M."/>
            <person name="Onetto C.A."/>
            <person name="Borneman A.R."/>
        </authorList>
    </citation>
    <scope>NUCLEOTIDE SEQUENCE [LARGE SCALE GENOMIC DNA]</scope>
    <source>
        <strain evidence="2">AWRI1</strain>
        <tissue evidence="2">Single Adult Female</tissue>
    </source>
</reference>
<feature type="compositionally biased region" description="Polar residues" evidence="1">
    <location>
        <begin position="910"/>
        <end position="921"/>
    </location>
</feature>
<feature type="compositionally biased region" description="Basic and acidic residues" evidence="1">
    <location>
        <begin position="612"/>
        <end position="626"/>
    </location>
</feature>
<feature type="compositionally biased region" description="Basic and acidic residues" evidence="1">
    <location>
        <begin position="784"/>
        <end position="812"/>
    </location>
</feature>
<feature type="compositionally biased region" description="Basic and acidic residues" evidence="1">
    <location>
        <begin position="1049"/>
        <end position="1066"/>
    </location>
</feature>
<feature type="compositionally biased region" description="Polar residues" evidence="1">
    <location>
        <begin position="531"/>
        <end position="541"/>
    </location>
</feature>
<feature type="region of interest" description="Disordered" evidence="1">
    <location>
        <begin position="653"/>
        <end position="984"/>
    </location>
</feature>
<feature type="compositionally biased region" description="Polar residues" evidence="1">
    <location>
        <begin position="885"/>
        <end position="903"/>
    </location>
</feature>